<dbReference type="InterPro" id="IPR025640">
    <property type="entry name" value="GYF_2"/>
</dbReference>
<accession>A0A1G6X6J7</accession>
<evidence type="ECO:0000256" key="1">
    <source>
        <dbReference type="ARBA" id="ARBA00004651"/>
    </source>
</evidence>
<evidence type="ECO:0000313" key="10">
    <source>
        <dbReference type="Proteomes" id="UP000199072"/>
    </source>
</evidence>
<sequence length="206" mass="23384">MINEYFVIKQGQEEGPYTHTDLMDMRVAANDLVKSPLFDDWQYAADLPEFKEHFMSLGIYLPDERNVANFWWRLLAYAIDYVVLFLVTVALGATIAIIDKFTINSIDFDSRETDIKIKLFSLVLWIFYNAAFEATKVQGSLGKAVCKLVVVNATGERLDFSRALGRNAAKIISAMLCGLGFLSVFWNPMNQAWHDQMAGTYVVKKS</sequence>
<dbReference type="GO" id="GO:0005886">
    <property type="term" value="C:plasma membrane"/>
    <property type="evidence" value="ECO:0007669"/>
    <property type="project" value="UniProtKB-SubCell"/>
</dbReference>
<dbReference type="RefSeq" id="WP_091146384.1">
    <property type="nucleotide sequence ID" value="NZ_FNAI01000002.1"/>
</dbReference>
<keyword evidence="2" id="KW-1003">Cell membrane</keyword>
<evidence type="ECO:0000256" key="5">
    <source>
        <dbReference type="ARBA" id="ARBA00023136"/>
    </source>
</evidence>
<dbReference type="Pfam" id="PF06271">
    <property type="entry name" value="RDD"/>
    <property type="match status" value="1"/>
</dbReference>
<reference evidence="9 10" key="1">
    <citation type="submission" date="2016-10" db="EMBL/GenBank/DDBJ databases">
        <authorList>
            <person name="de Groot N.N."/>
        </authorList>
    </citation>
    <scope>NUCLEOTIDE SEQUENCE [LARGE SCALE GENOMIC DNA]</scope>
    <source>
        <strain evidence="9 10">47C3B</strain>
    </source>
</reference>
<dbReference type="STRING" id="1391627.SAMN05216464_102419"/>
<proteinExistence type="predicted"/>
<evidence type="ECO:0000256" key="3">
    <source>
        <dbReference type="ARBA" id="ARBA00022692"/>
    </source>
</evidence>
<organism evidence="9 10">
    <name type="scientific">Mucilaginibacter pineti</name>
    <dbReference type="NCBI Taxonomy" id="1391627"/>
    <lineage>
        <taxon>Bacteria</taxon>
        <taxon>Pseudomonadati</taxon>
        <taxon>Bacteroidota</taxon>
        <taxon>Sphingobacteriia</taxon>
        <taxon>Sphingobacteriales</taxon>
        <taxon>Sphingobacteriaceae</taxon>
        <taxon>Mucilaginibacter</taxon>
    </lineage>
</organism>
<comment type="subcellular location">
    <subcellularLocation>
        <location evidence="1">Cell membrane</location>
        <topology evidence="1">Multi-pass membrane protein</topology>
    </subcellularLocation>
</comment>
<dbReference type="EMBL" id="FNAI01000002">
    <property type="protein sequence ID" value="SDD73771.1"/>
    <property type="molecule type" value="Genomic_DNA"/>
</dbReference>
<evidence type="ECO:0000256" key="4">
    <source>
        <dbReference type="ARBA" id="ARBA00022989"/>
    </source>
</evidence>
<keyword evidence="10" id="KW-1185">Reference proteome</keyword>
<gene>
    <name evidence="9" type="ORF">SAMN05216464_102419</name>
</gene>
<dbReference type="OrthoDB" id="9793824at2"/>
<dbReference type="InterPro" id="IPR010432">
    <property type="entry name" value="RDD"/>
</dbReference>
<evidence type="ECO:0000259" key="8">
    <source>
        <dbReference type="Pfam" id="PF14237"/>
    </source>
</evidence>
<dbReference type="Proteomes" id="UP000199072">
    <property type="component" value="Unassembled WGS sequence"/>
</dbReference>
<evidence type="ECO:0000256" key="2">
    <source>
        <dbReference type="ARBA" id="ARBA00022475"/>
    </source>
</evidence>
<name>A0A1G6X6J7_9SPHI</name>
<evidence type="ECO:0000313" key="9">
    <source>
        <dbReference type="EMBL" id="SDD73771.1"/>
    </source>
</evidence>
<feature type="transmembrane region" description="Helical" evidence="6">
    <location>
        <begin position="74"/>
        <end position="98"/>
    </location>
</feature>
<evidence type="ECO:0000259" key="7">
    <source>
        <dbReference type="Pfam" id="PF06271"/>
    </source>
</evidence>
<feature type="transmembrane region" description="Helical" evidence="6">
    <location>
        <begin position="167"/>
        <end position="186"/>
    </location>
</feature>
<dbReference type="PANTHER" id="PTHR36115:SF4">
    <property type="entry name" value="MEMBRANE PROTEIN"/>
    <property type="match status" value="1"/>
</dbReference>
<dbReference type="AlphaFoldDB" id="A0A1G6X6J7"/>
<dbReference type="InterPro" id="IPR051791">
    <property type="entry name" value="Pra-immunoreactive"/>
</dbReference>
<keyword evidence="5 6" id="KW-0472">Membrane</keyword>
<keyword evidence="3 6" id="KW-0812">Transmembrane</keyword>
<dbReference type="PANTHER" id="PTHR36115">
    <property type="entry name" value="PROLINE-RICH ANTIGEN HOMOLOG-RELATED"/>
    <property type="match status" value="1"/>
</dbReference>
<feature type="domain" description="GYF" evidence="8">
    <location>
        <begin position="5"/>
        <end position="50"/>
    </location>
</feature>
<evidence type="ECO:0000256" key="6">
    <source>
        <dbReference type="SAM" id="Phobius"/>
    </source>
</evidence>
<keyword evidence="4 6" id="KW-1133">Transmembrane helix</keyword>
<protein>
    <submittedName>
        <fullName evidence="9">Uncharacterized membrane protein YckC, RDD family</fullName>
    </submittedName>
</protein>
<dbReference type="Pfam" id="PF14237">
    <property type="entry name" value="GYF_2"/>
    <property type="match status" value="1"/>
</dbReference>
<feature type="domain" description="RDD" evidence="7">
    <location>
        <begin position="67"/>
        <end position="199"/>
    </location>
</feature>